<dbReference type="AlphaFoldDB" id="A0A9W7W3V4"/>
<dbReference type="OrthoDB" id="1577640at2759"/>
<organism evidence="1 2">
    <name type="scientific">Teratosphaeria destructans</name>
    <dbReference type="NCBI Taxonomy" id="418781"/>
    <lineage>
        <taxon>Eukaryota</taxon>
        <taxon>Fungi</taxon>
        <taxon>Dikarya</taxon>
        <taxon>Ascomycota</taxon>
        <taxon>Pezizomycotina</taxon>
        <taxon>Dothideomycetes</taxon>
        <taxon>Dothideomycetidae</taxon>
        <taxon>Mycosphaerellales</taxon>
        <taxon>Teratosphaeriaceae</taxon>
        <taxon>Teratosphaeria</taxon>
    </lineage>
</organism>
<evidence type="ECO:0000313" key="1">
    <source>
        <dbReference type="EMBL" id="KAH9831891.1"/>
    </source>
</evidence>
<dbReference type="Proteomes" id="UP001138500">
    <property type="component" value="Unassembled WGS sequence"/>
</dbReference>
<sequence>MAAPLSIAGLVLQVGAVLKRLHHHGKAVMGAQNYIMGNHGPQKRLVFIEDILEDMEAAQEDAGIRPAR</sequence>
<evidence type="ECO:0000313" key="2">
    <source>
        <dbReference type="Proteomes" id="UP001138500"/>
    </source>
</evidence>
<reference evidence="1 2" key="2">
    <citation type="journal article" date="2021" name="Curr. Genet.">
        <title>Genetic response to nitrogen starvation in the aggressive Eucalyptus foliar pathogen Teratosphaeria destructans.</title>
        <authorList>
            <person name="Havenga M."/>
            <person name="Wingfield B.D."/>
            <person name="Wingfield M.J."/>
            <person name="Dreyer L.L."/>
            <person name="Roets F."/>
            <person name="Aylward J."/>
        </authorList>
    </citation>
    <scope>NUCLEOTIDE SEQUENCE [LARGE SCALE GENOMIC DNA]</scope>
    <source>
        <strain evidence="1">CMW44962</strain>
    </source>
</reference>
<name>A0A9W7W3V4_9PEZI</name>
<proteinExistence type="predicted"/>
<comment type="caution">
    <text evidence="1">The sequence shown here is derived from an EMBL/GenBank/DDBJ whole genome shotgun (WGS) entry which is preliminary data.</text>
</comment>
<keyword evidence="2" id="KW-1185">Reference proteome</keyword>
<gene>
    <name evidence="1" type="ORF">Tdes44962_MAKER08899</name>
</gene>
<protein>
    <submittedName>
        <fullName evidence="1">Uncharacterized protein</fullName>
    </submittedName>
</protein>
<reference evidence="1 2" key="1">
    <citation type="journal article" date="2018" name="IMA Fungus">
        <title>IMA Genome-F 10: Nine draft genome sequences of Claviceps purpurea s.lat., including C. arundinis, C. humidiphila, and C. cf. spartinae, pseudomolecules for the pitch canker pathogen Fusarium circinatum, draft genome of Davidsoniella eucalypti, Grosmannia galeiformis, Quambalaria eucalypti, and Teratosphaeria destructans.</title>
        <authorList>
            <person name="Wingfield B.D."/>
            <person name="Liu M."/>
            <person name="Nguyen H.D."/>
            <person name="Lane F.A."/>
            <person name="Morgan S.W."/>
            <person name="De Vos L."/>
            <person name="Wilken P.M."/>
            <person name="Duong T.A."/>
            <person name="Aylward J."/>
            <person name="Coetzee M.P."/>
            <person name="Dadej K."/>
            <person name="De Beer Z.W."/>
            <person name="Findlay W."/>
            <person name="Havenga M."/>
            <person name="Kolarik M."/>
            <person name="Menzies J.G."/>
            <person name="Naidoo K."/>
            <person name="Pochopski O."/>
            <person name="Shoukouhi P."/>
            <person name="Santana Q.C."/>
            <person name="Seifert K.A."/>
            <person name="Soal N."/>
            <person name="Steenkamp E.T."/>
            <person name="Tatham C.T."/>
            <person name="van der Nest M.A."/>
            <person name="Wingfield M.J."/>
        </authorList>
    </citation>
    <scope>NUCLEOTIDE SEQUENCE [LARGE SCALE GENOMIC DNA]</scope>
    <source>
        <strain evidence="1">CMW44962</strain>
    </source>
</reference>
<accession>A0A9W7W3V4</accession>
<dbReference type="EMBL" id="RIBY02001169">
    <property type="protein sequence ID" value="KAH9831891.1"/>
    <property type="molecule type" value="Genomic_DNA"/>
</dbReference>